<organism evidence="1 2">
    <name type="scientific">Penicillium concentricum</name>
    <dbReference type="NCBI Taxonomy" id="293559"/>
    <lineage>
        <taxon>Eukaryota</taxon>
        <taxon>Fungi</taxon>
        <taxon>Dikarya</taxon>
        <taxon>Ascomycota</taxon>
        <taxon>Pezizomycotina</taxon>
        <taxon>Eurotiomycetes</taxon>
        <taxon>Eurotiomycetidae</taxon>
        <taxon>Eurotiales</taxon>
        <taxon>Aspergillaceae</taxon>
        <taxon>Penicillium</taxon>
    </lineage>
</organism>
<dbReference type="RefSeq" id="XP_056580978.1">
    <property type="nucleotide sequence ID" value="XM_056724728.1"/>
</dbReference>
<dbReference type="AlphaFoldDB" id="A0A9W9SAB7"/>
<keyword evidence="2" id="KW-1185">Reference proteome</keyword>
<protein>
    <submittedName>
        <fullName evidence="1">Uncharacterized protein</fullName>
    </submittedName>
</protein>
<reference evidence="1" key="1">
    <citation type="submission" date="2022-12" db="EMBL/GenBank/DDBJ databases">
        <authorList>
            <person name="Petersen C."/>
        </authorList>
    </citation>
    <scope>NUCLEOTIDE SEQUENCE</scope>
    <source>
        <strain evidence="1">IBT 3081</strain>
    </source>
</reference>
<evidence type="ECO:0000313" key="2">
    <source>
        <dbReference type="Proteomes" id="UP001147752"/>
    </source>
</evidence>
<name>A0A9W9SAB7_9EURO</name>
<accession>A0A9W9SAB7</accession>
<dbReference type="OrthoDB" id="4280783at2759"/>
<comment type="caution">
    <text evidence="1">The sequence shown here is derived from an EMBL/GenBank/DDBJ whole genome shotgun (WGS) entry which is preliminary data.</text>
</comment>
<reference evidence="1" key="2">
    <citation type="journal article" date="2023" name="IMA Fungus">
        <title>Comparative genomic study of the Penicillium genus elucidates a diverse pangenome and 15 lateral gene transfer events.</title>
        <authorList>
            <person name="Petersen C."/>
            <person name="Sorensen T."/>
            <person name="Nielsen M.R."/>
            <person name="Sondergaard T.E."/>
            <person name="Sorensen J.L."/>
            <person name="Fitzpatrick D.A."/>
            <person name="Frisvad J.C."/>
            <person name="Nielsen K.L."/>
        </authorList>
    </citation>
    <scope>NUCLEOTIDE SEQUENCE</scope>
    <source>
        <strain evidence="1">IBT 3081</strain>
    </source>
</reference>
<dbReference type="GeneID" id="81463911"/>
<proteinExistence type="predicted"/>
<gene>
    <name evidence="1" type="ORF">N7517_006998</name>
</gene>
<dbReference type="EMBL" id="JAPZBT010000002">
    <property type="protein sequence ID" value="KAJ5374992.1"/>
    <property type="molecule type" value="Genomic_DNA"/>
</dbReference>
<evidence type="ECO:0000313" key="1">
    <source>
        <dbReference type="EMBL" id="KAJ5374992.1"/>
    </source>
</evidence>
<sequence>MPPVWSSWQEKLQHECSSFRYNLDAQAHILQHDPDRRGKERHTDISRAVVKLTGQADGIIDIALRTVTEAPDSDIIRRNTTFWCREEDGRYKFENVFLGMEHDLINIVLALKKDPCQCECNRMGARLDRIARKAKKKSLPRGIEPRSPALIGINDKRKSSPLDQGRCSRVTARPLEWLMERQAILIL</sequence>
<dbReference type="Proteomes" id="UP001147752">
    <property type="component" value="Unassembled WGS sequence"/>
</dbReference>